<evidence type="ECO:0000256" key="3">
    <source>
        <dbReference type="ARBA" id="ARBA00022692"/>
    </source>
</evidence>
<name>E2ZD67_9FIRM</name>
<dbReference type="InterPro" id="IPR024923">
    <property type="entry name" value="PG_synth_SpoVB"/>
</dbReference>
<feature type="transmembrane region" description="Helical" evidence="6">
    <location>
        <begin position="121"/>
        <end position="141"/>
    </location>
</feature>
<feature type="transmembrane region" description="Helical" evidence="6">
    <location>
        <begin position="476"/>
        <end position="500"/>
    </location>
</feature>
<feature type="transmembrane region" description="Helical" evidence="6">
    <location>
        <begin position="419"/>
        <end position="438"/>
    </location>
</feature>
<dbReference type="PANTHER" id="PTHR30250:SF21">
    <property type="entry name" value="LIPID II FLIPPASE MURJ"/>
    <property type="match status" value="1"/>
</dbReference>
<dbReference type="EMBL" id="AECS01000038">
    <property type="protein sequence ID" value="EFQ03733.1"/>
    <property type="molecule type" value="Genomic_DNA"/>
</dbReference>
<dbReference type="GO" id="GO:0005886">
    <property type="term" value="C:plasma membrane"/>
    <property type="evidence" value="ECO:0007669"/>
    <property type="project" value="UniProtKB-SubCell"/>
</dbReference>
<dbReference type="InterPro" id="IPR002797">
    <property type="entry name" value="Polysacc_synth"/>
</dbReference>
<keyword evidence="4 6" id="KW-1133">Transmembrane helix</keyword>
<feature type="transmembrane region" description="Helical" evidence="6">
    <location>
        <begin position="234"/>
        <end position="259"/>
    </location>
</feature>
<evidence type="ECO:0000256" key="5">
    <source>
        <dbReference type="ARBA" id="ARBA00023136"/>
    </source>
</evidence>
<evidence type="ECO:0000256" key="6">
    <source>
        <dbReference type="SAM" id="Phobius"/>
    </source>
</evidence>
<dbReference type="InterPro" id="IPR050833">
    <property type="entry name" value="Poly_Biosynth_Transport"/>
</dbReference>
<evidence type="ECO:0000313" key="8">
    <source>
        <dbReference type="Proteomes" id="UP000003195"/>
    </source>
</evidence>
<evidence type="ECO:0000256" key="4">
    <source>
        <dbReference type="ARBA" id="ARBA00022989"/>
    </source>
</evidence>
<feature type="transmembrane region" description="Helical" evidence="6">
    <location>
        <begin position="360"/>
        <end position="381"/>
    </location>
</feature>
<sequence length="519" mass="54082">MVKNVFLRGAAALTVAGIAVKILGGVNRILLSRILGGEGIGLYQIAYPVYMLGLSIAGAGVPIALSVMVAEKAAQGDYAGAERIFKVIFAFTAFMACLFGLLLFVGAGGLISAGLVRDVRAYSALIVLAPALTVSVLTCAFRGYFQGLQLMVPTAASQICDQFVRVCVMLVAAVVLLPYGLETAVAGAAFGAVPGALAGFSVIAFLYYRHKRANKISETVTKQEETAGALIKRFVILAVPVAAANMLLPAVAGIDMLIVPMRLEVAGYSVQESTALYGYLTGMANGLIQVPTLLTVSLATSLVPAVSAAFTAGNLSEVESRTNTAMRIANIITVPACLGLAVLAAPISELLYNTAAAGPAIRVLALATFLIGLQQITNGLLQGMGHTGIPLLNMGISALVKIVLSWYLTAIPWLGEVGAAWATNADIALATALNIYFAGKYAAYRPEWFYIGRVFIAAAAMAGTAVLAYYSLVTTFGNSAATLISISIAGVVYAVGLFVVRAVRLRSLRRLPVVGKYIP</sequence>
<feature type="transmembrane region" description="Helical" evidence="6">
    <location>
        <begin position="450"/>
        <end position="470"/>
    </location>
</feature>
<feature type="transmembrane region" description="Helical" evidence="6">
    <location>
        <begin position="88"/>
        <end position="115"/>
    </location>
</feature>
<organism evidence="7 8">
    <name type="scientific">Megasphaera micronuciformis F0359</name>
    <dbReference type="NCBI Taxonomy" id="706434"/>
    <lineage>
        <taxon>Bacteria</taxon>
        <taxon>Bacillati</taxon>
        <taxon>Bacillota</taxon>
        <taxon>Negativicutes</taxon>
        <taxon>Veillonellales</taxon>
        <taxon>Veillonellaceae</taxon>
        <taxon>Megasphaera</taxon>
    </lineage>
</organism>
<dbReference type="RefSeq" id="WP_006942597.1">
    <property type="nucleotide sequence ID" value="NZ_GL538208.1"/>
</dbReference>
<gene>
    <name evidence="7" type="ORF">HMPREF9429_01407</name>
</gene>
<dbReference type="eggNOG" id="COG2244">
    <property type="taxonomic scope" value="Bacteria"/>
</dbReference>
<dbReference type="PIRSF" id="PIRSF038958">
    <property type="entry name" value="PG_synth_SpoVB"/>
    <property type="match status" value="1"/>
</dbReference>
<dbReference type="HOGENOM" id="CLU_022017_2_1_9"/>
<feature type="transmembrane region" description="Helical" evidence="6">
    <location>
        <begin position="162"/>
        <end position="181"/>
    </location>
</feature>
<dbReference type="Pfam" id="PF01943">
    <property type="entry name" value="Polysacc_synt"/>
    <property type="match status" value="1"/>
</dbReference>
<evidence type="ECO:0000313" key="7">
    <source>
        <dbReference type="EMBL" id="EFQ03733.1"/>
    </source>
</evidence>
<proteinExistence type="predicted"/>
<dbReference type="PANTHER" id="PTHR30250">
    <property type="entry name" value="PST FAMILY PREDICTED COLANIC ACID TRANSPORTER"/>
    <property type="match status" value="1"/>
</dbReference>
<reference evidence="7 8" key="1">
    <citation type="submission" date="2010-08" db="EMBL/GenBank/DDBJ databases">
        <authorList>
            <person name="Weinstock G."/>
            <person name="Sodergren E."/>
            <person name="Clifton S."/>
            <person name="Fulton L."/>
            <person name="Fulton B."/>
            <person name="Courtney L."/>
            <person name="Fronick C."/>
            <person name="Harrison M."/>
            <person name="Strong C."/>
            <person name="Farmer C."/>
            <person name="Delahaunty K."/>
            <person name="Markovic C."/>
            <person name="Hall O."/>
            <person name="Minx P."/>
            <person name="Tomlinson C."/>
            <person name="Mitreva M."/>
            <person name="Hou S."/>
            <person name="Chen J."/>
            <person name="Wollam A."/>
            <person name="Pepin K.H."/>
            <person name="Johnson M."/>
            <person name="Bhonagiri V."/>
            <person name="Zhang X."/>
            <person name="Suruliraj S."/>
            <person name="Warren W."/>
            <person name="Chinwalla A."/>
            <person name="Mardis E.R."/>
            <person name="Wilson R.K."/>
        </authorList>
    </citation>
    <scope>NUCLEOTIDE SEQUENCE [LARGE SCALE GENOMIC DNA]</scope>
    <source>
        <strain evidence="7 8">F0359</strain>
    </source>
</reference>
<feature type="transmembrane region" description="Helical" evidence="6">
    <location>
        <begin position="388"/>
        <end position="407"/>
    </location>
</feature>
<dbReference type="STRING" id="706434.HMPREF9429_01407"/>
<dbReference type="Proteomes" id="UP000003195">
    <property type="component" value="Unassembled WGS sequence"/>
</dbReference>
<evidence type="ECO:0000256" key="1">
    <source>
        <dbReference type="ARBA" id="ARBA00004651"/>
    </source>
</evidence>
<feature type="transmembrane region" description="Helical" evidence="6">
    <location>
        <begin position="293"/>
        <end position="316"/>
    </location>
</feature>
<feature type="transmembrane region" description="Helical" evidence="6">
    <location>
        <begin position="45"/>
        <end position="67"/>
    </location>
</feature>
<protein>
    <submittedName>
        <fullName evidence="7">Putative stage V sporulation protein B</fullName>
    </submittedName>
</protein>
<feature type="transmembrane region" description="Helical" evidence="6">
    <location>
        <begin position="5"/>
        <end position="25"/>
    </location>
</feature>
<accession>E2ZD67</accession>
<keyword evidence="2" id="KW-1003">Cell membrane</keyword>
<comment type="caution">
    <text evidence="7">The sequence shown here is derived from an EMBL/GenBank/DDBJ whole genome shotgun (WGS) entry which is preliminary data.</text>
</comment>
<feature type="transmembrane region" description="Helical" evidence="6">
    <location>
        <begin position="187"/>
        <end position="208"/>
    </location>
</feature>
<feature type="transmembrane region" description="Helical" evidence="6">
    <location>
        <begin position="328"/>
        <end position="348"/>
    </location>
</feature>
<dbReference type="OrthoDB" id="9775950at2"/>
<keyword evidence="8" id="KW-1185">Reference proteome</keyword>
<dbReference type="AlphaFoldDB" id="E2ZD67"/>
<keyword evidence="5 6" id="KW-0472">Membrane</keyword>
<evidence type="ECO:0000256" key="2">
    <source>
        <dbReference type="ARBA" id="ARBA00022475"/>
    </source>
</evidence>
<keyword evidence="3 6" id="KW-0812">Transmembrane</keyword>
<comment type="subcellular location">
    <subcellularLocation>
        <location evidence="1">Cell membrane</location>
        <topology evidence="1">Multi-pass membrane protein</topology>
    </subcellularLocation>
</comment>
<dbReference type="CDD" id="cd13124">
    <property type="entry name" value="MATE_SpoVB_like"/>
    <property type="match status" value="1"/>
</dbReference>